<dbReference type="AlphaFoldDB" id="A0A1Y6D4S1"/>
<dbReference type="EMBL" id="FXAM01000002">
    <property type="protein sequence ID" value="SMF97420.1"/>
    <property type="molecule type" value="Genomic_DNA"/>
</dbReference>
<accession>A0A1Y6D4S1</accession>
<protein>
    <submittedName>
        <fullName evidence="2">Uncharacterized protein</fullName>
    </submittedName>
</protein>
<organism evidence="2 3">
    <name type="scientific">Methylomagnum ishizawai</name>
    <dbReference type="NCBI Taxonomy" id="1760988"/>
    <lineage>
        <taxon>Bacteria</taxon>
        <taxon>Pseudomonadati</taxon>
        <taxon>Pseudomonadota</taxon>
        <taxon>Gammaproteobacteria</taxon>
        <taxon>Methylococcales</taxon>
        <taxon>Methylococcaceae</taxon>
        <taxon>Methylomagnum</taxon>
    </lineage>
</organism>
<proteinExistence type="predicted"/>
<gene>
    <name evidence="2" type="ORF">SAMN02949497_0449</name>
</gene>
<evidence type="ECO:0000256" key="1">
    <source>
        <dbReference type="SAM" id="Phobius"/>
    </source>
</evidence>
<keyword evidence="1" id="KW-1133">Transmembrane helix</keyword>
<keyword evidence="3" id="KW-1185">Reference proteome</keyword>
<evidence type="ECO:0000313" key="2">
    <source>
        <dbReference type="EMBL" id="SMF97420.1"/>
    </source>
</evidence>
<reference evidence="2 3" key="1">
    <citation type="submission" date="2016-12" db="EMBL/GenBank/DDBJ databases">
        <authorList>
            <person name="Song W.-J."/>
            <person name="Kurnit D.M."/>
        </authorList>
    </citation>
    <scope>NUCLEOTIDE SEQUENCE [LARGE SCALE GENOMIC DNA]</scope>
    <source>
        <strain evidence="2 3">175</strain>
    </source>
</reference>
<name>A0A1Y6D4S1_9GAMM</name>
<keyword evidence="1" id="KW-0472">Membrane</keyword>
<feature type="transmembrane region" description="Helical" evidence="1">
    <location>
        <begin position="28"/>
        <end position="48"/>
    </location>
</feature>
<sequence length="67" mass="7509">MPQNTTQNPHDFATAFPWLWNRLREKSTWSGLSLVVICLLVLFGLPIVKMLAWLGLAYGVYTISTAG</sequence>
<dbReference type="RefSeq" id="WP_085216456.1">
    <property type="nucleotide sequence ID" value="NZ_FXAM01000002.1"/>
</dbReference>
<evidence type="ECO:0000313" key="3">
    <source>
        <dbReference type="Proteomes" id="UP000192923"/>
    </source>
</evidence>
<dbReference type="Proteomes" id="UP000192923">
    <property type="component" value="Unassembled WGS sequence"/>
</dbReference>
<keyword evidence="1" id="KW-0812">Transmembrane</keyword>